<feature type="transmembrane region" description="Helical" evidence="1">
    <location>
        <begin position="169"/>
        <end position="189"/>
    </location>
</feature>
<feature type="transmembrane region" description="Helical" evidence="1">
    <location>
        <begin position="57"/>
        <end position="77"/>
    </location>
</feature>
<sequence>MSLSVVAAAVGALCVVAAFGWTHILGVPARKSQSTAIGLSALLSVILAATVPGPSFLVWFPACVVLGVGAVFMIQLLRGTGQSHRLESTLGATSGVVTICMGSGWVGAQRLAADAAGPGMTLVAGLSIVVAAAVALVPFPDRFVAPAVVVLAALAGPLGALLFTDVPALAAGLVGVACGAVVAGTRRLVLARETGLSVPAAVSAGVSPVLALGAVVYFLASLLLA</sequence>
<keyword evidence="1" id="KW-1133">Transmembrane helix</keyword>
<evidence type="ECO:0000313" key="2">
    <source>
        <dbReference type="EMBL" id="THJ66580.1"/>
    </source>
</evidence>
<gene>
    <name evidence="2" type="ORF">E8P82_08320</name>
</gene>
<accession>A0A4S5E574</accession>
<evidence type="ECO:0000256" key="1">
    <source>
        <dbReference type="SAM" id="Phobius"/>
    </source>
</evidence>
<dbReference type="OrthoDB" id="4966907at2"/>
<feature type="transmembrane region" description="Helical" evidence="1">
    <location>
        <begin position="201"/>
        <end position="224"/>
    </location>
</feature>
<organism evidence="2 3">
    <name type="scientific">Arthrobacter echini</name>
    <dbReference type="NCBI Taxonomy" id="1529066"/>
    <lineage>
        <taxon>Bacteria</taxon>
        <taxon>Bacillati</taxon>
        <taxon>Actinomycetota</taxon>
        <taxon>Actinomycetes</taxon>
        <taxon>Micrococcales</taxon>
        <taxon>Micrococcaceae</taxon>
        <taxon>Arthrobacter</taxon>
    </lineage>
</organism>
<comment type="caution">
    <text evidence="2">The sequence shown here is derived from an EMBL/GenBank/DDBJ whole genome shotgun (WGS) entry which is preliminary data.</text>
</comment>
<name>A0A4S5E574_9MICC</name>
<feature type="transmembrane region" description="Helical" evidence="1">
    <location>
        <begin position="89"/>
        <end position="108"/>
    </location>
</feature>
<feature type="transmembrane region" description="Helical" evidence="1">
    <location>
        <begin position="120"/>
        <end position="137"/>
    </location>
</feature>
<feature type="transmembrane region" description="Helical" evidence="1">
    <location>
        <begin position="6"/>
        <end position="27"/>
    </location>
</feature>
<feature type="transmembrane region" description="Helical" evidence="1">
    <location>
        <begin position="34"/>
        <end position="51"/>
    </location>
</feature>
<keyword evidence="1" id="KW-0812">Transmembrane</keyword>
<keyword evidence="3" id="KW-1185">Reference proteome</keyword>
<reference evidence="2 3" key="1">
    <citation type="submission" date="2019-04" db="EMBL/GenBank/DDBJ databases">
        <authorList>
            <person name="Liu Q."/>
            <person name="Xin Y.-H."/>
        </authorList>
    </citation>
    <scope>NUCLEOTIDE SEQUENCE [LARGE SCALE GENOMIC DNA]</scope>
    <source>
        <strain evidence="2 3">AM23</strain>
    </source>
</reference>
<dbReference type="EMBL" id="SSWH01000006">
    <property type="protein sequence ID" value="THJ66580.1"/>
    <property type="molecule type" value="Genomic_DNA"/>
</dbReference>
<protein>
    <recommendedName>
        <fullName evidence="4">Permease</fullName>
    </recommendedName>
</protein>
<dbReference type="Proteomes" id="UP000305233">
    <property type="component" value="Unassembled WGS sequence"/>
</dbReference>
<keyword evidence="1" id="KW-0472">Membrane</keyword>
<evidence type="ECO:0008006" key="4">
    <source>
        <dbReference type="Google" id="ProtNLM"/>
    </source>
</evidence>
<evidence type="ECO:0000313" key="3">
    <source>
        <dbReference type="Proteomes" id="UP000305233"/>
    </source>
</evidence>
<proteinExistence type="predicted"/>
<dbReference type="AlphaFoldDB" id="A0A4S5E574"/>
<feature type="transmembrane region" description="Helical" evidence="1">
    <location>
        <begin position="144"/>
        <end position="163"/>
    </location>
</feature>